<organism evidence="2 3">
    <name type="scientific">Roseibium aquae</name>
    <dbReference type="NCBI Taxonomy" id="1323746"/>
    <lineage>
        <taxon>Bacteria</taxon>
        <taxon>Pseudomonadati</taxon>
        <taxon>Pseudomonadota</taxon>
        <taxon>Alphaproteobacteria</taxon>
        <taxon>Hyphomicrobiales</taxon>
        <taxon>Stappiaceae</taxon>
        <taxon>Roseibium</taxon>
    </lineage>
</organism>
<dbReference type="SUPFAM" id="SSF48452">
    <property type="entry name" value="TPR-like"/>
    <property type="match status" value="1"/>
</dbReference>
<keyword evidence="1" id="KW-0802">TPR repeat</keyword>
<evidence type="ECO:0000313" key="2">
    <source>
        <dbReference type="EMBL" id="GGB36797.1"/>
    </source>
</evidence>
<accession>A0A916T9N6</accession>
<dbReference type="RefSeq" id="WP_172971965.1">
    <property type="nucleotide sequence ID" value="NZ_BMFA01000001.1"/>
</dbReference>
<protein>
    <recommendedName>
        <fullName evidence="4">Tetratricopeptide repeat protein</fullName>
    </recommendedName>
</protein>
<sequence length="195" mass="21460">MLNVSVVAAFWRKRAVLAGLVVWAAALCWTLDPALSKPDGKDALFAALKASKTEMEARQIEAQIWEGWIGAAPAPDLEASVRGAMTKRRFGDYEGALADLEAVVKIAPGYAEAWNQRAFLLYLKGDMDGALQAIDRVLDIEPRHFGAMSGKFRVLIAQGRARLAQKVLKQAVDIHPFLQERVYLEQAPDTKGIEL</sequence>
<evidence type="ECO:0000256" key="1">
    <source>
        <dbReference type="PROSITE-ProRule" id="PRU00339"/>
    </source>
</evidence>
<dbReference type="InterPro" id="IPR019734">
    <property type="entry name" value="TPR_rpt"/>
</dbReference>
<feature type="repeat" description="TPR" evidence="1">
    <location>
        <begin position="111"/>
        <end position="144"/>
    </location>
</feature>
<proteinExistence type="predicted"/>
<dbReference type="PROSITE" id="PS50005">
    <property type="entry name" value="TPR"/>
    <property type="match status" value="1"/>
</dbReference>
<dbReference type="Gene3D" id="1.25.40.10">
    <property type="entry name" value="Tetratricopeptide repeat domain"/>
    <property type="match status" value="1"/>
</dbReference>
<name>A0A916T9N6_9HYPH</name>
<keyword evidence="3" id="KW-1185">Reference proteome</keyword>
<dbReference type="AlphaFoldDB" id="A0A916T9N6"/>
<comment type="caution">
    <text evidence="2">The sequence shown here is derived from an EMBL/GenBank/DDBJ whole genome shotgun (WGS) entry which is preliminary data.</text>
</comment>
<dbReference type="SMART" id="SM00028">
    <property type="entry name" value="TPR"/>
    <property type="match status" value="2"/>
</dbReference>
<dbReference type="InterPro" id="IPR011990">
    <property type="entry name" value="TPR-like_helical_dom_sf"/>
</dbReference>
<reference evidence="2" key="1">
    <citation type="journal article" date="2014" name="Int. J. Syst. Evol. Microbiol.">
        <title>Complete genome sequence of Corynebacterium casei LMG S-19264T (=DSM 44701T), isolated from a smear-ripened cheese.</title>
        <authorList>
            <consortium name="US DOE Joint Genome Institute (JGI-PGF)"/>
            <person name="Walter F."/>
            <person name="Albersmeier A."/>
            <person name="Kalinowski J."/>
            <person name="Ruckert C."/>
        </authorList>
    </citation>
    <scope>NUCLEOTIDE SEQUENCE</scope>
    <source>
        <strain evidence="2">CGMCC 1.12426</strain>
    </source>
</reference>
<gene>
    <name evidence="2" type="ORF">GCM10011316_06170</name>
</gene>
<dbReference type="EMBL" id="BMFA01000001">
    <property type="protein sequence ID" value="GGB36797.1"/>
    <property type="molecule type" value="Genomic_DNA"/>
</dbReference>
<evidence type="ECO:0008006" key="4">
    <source>
        <dbReference type="Google" id="ProtNLM"/>
    </source>
</evidence>
<dbReference type="Pfam" id="PF14559">
    <property type="entry name" value="TPR_19"/>
    <property type="match status" value="1"/>
</dbReference>
<evidence type="ECO:0000313" key="3">
    <source>
        <dbReference type="Proteomes" id="UP000605148"/>
    </source>
</evidence>
<reference evidence="2" key="2">
    <citation type="submission" date="2020-09" db="EMBL/GenBank/DDBJ databases">
        <authorList>
            <person name="Sun Q."/>
            <person name="Zhou Y."/>
        </authorList>
    </citation>
    <scope>NUCLEOTIDE SEQUENCE</scope>
    <source>
        <strain evidence="2">CGMCC 1.12426</strain>
    </source>
</reference>
<dbReference type="Proteomes" id="UP000605148">
    <property type="component" value="Unassembled WGS sequence"/>
</dbReference>